<dbReference type="AlphaFoldDB" id="A0A834GT89"/>
<protein>
    <submittedName>
        <fullName evidence="2">Uncharacterized protein</fullName>
    </submittedName>
</protein>
<dbReference type="Proteomes" id="UP000626092">
    <property type="component" value="Unassembled WGS sequence"/>
</dbReference>
<evidence type="ECO:0000313" key="3">
    <source>
        <dbReference type="Proteomes" id="UP000626092"/>
    </source>
</evidence>
<sequence>MSFQVLQVRRGHSVKGSPKVAYTLMNGTLLPRDAQELPKDLEAALGSVCQLHIWTEVATYKKEVSNATTTSLAYKQKLEELTTKQQKLLHAAGAKGYHKGMTDKTRHYKAQVERLQDKACDVGYIFGLKAAGVVESSELYKAMPKYPKQKPIAASTAGPTAAVAPKDVTPRDETTGKDAGRTDSPTDPTADPKNP</sequence>
<feature type="region of interest" description="Disordered" evidence="1">
    <location>
        <begin position="149"/>
        <end position="195"/>
    </location>
</feature>
<accession>A0A834GT89</accession>
<dbReference type="EMBL" id="WJXA01000006">
    <property type="protein sequence ID" value="KAF7140556.1"/>
    <property type="molecule type" value="Genomic_DNA"/>
</dbReference>
<feature type="compositionally biased region" description="Low complexity" evidence="1">
    <location>
        <begin position="153"/>
        <end position="165"/>
    </location>
</feature>
<organism evidence="2 3">
    <name type="scientific">Rhododendron simsii</name>
    <name type="common">Sims's rhododendron</name>
    <dbReference type="NCBI Taxonomy" id="118357"/>
    <lineage>
        <taxon>Eukaryota</taxon>
        <taxon>Viridiplantae</taxon>
        <taxon>Streptophyta</taxon>
        <taxon>Embryophyta</taxon>
        <taxon>Tracheophyta</taxon>
        <taxon>Spermatophyta</taxon>
        <taxon>Magnoliopsida</taxon>
        <taxon>eudicotyledons</taxon>
        <taxon>Gunneridae</taxon>
        <taxon>Pentapetalae</taxon>
        <taxon>asterids</taxon>
        <taxon>Ericales</taxon>
        <taxon>Ericaceae</taxon>
        <taxon>Ericoideae</taxon>
        <taxon>Rhodoreae</taxon>
        <taxon>Rhododendron</taxon>
    </lineage>
</organism>
<proteinExistence type="predicted"/>
<feature type="compositionally biased region" description="Basic and acidic residues" evidence="1">
    <location>
        <begin position="168"/>
        <end position="181"/>
    </location>
</feature>
<evidence type="ECO:0000313" key="2">
    <source>
        <dbReference type="EMBL" id="KAF7140556.1"/>
    </source>
</evidence>
<evidence type="ECO:0000256" key="1">
    <source>
        <dbReference type="SAM" id="MobiDB-lite"/>
    </source>
</evidence>
<name>A0A834GT89_RHOSS</name>
<gene>
    <name evidence="2" type="ORF">RHSIM_Rhsim06G0088800</name>
</gene>
<keyword evidence="3" id="KW-1185">Reference proteome</keyword>
<comment type="caution">
    <text evidence="2">The sequence shown here is derived from an EMBL/GenBank/DDBJ whole genome shotgun (WGS) entry which is preliminary data.</text>
</comment>
<reference evidence="2" key="1">
    <citation type="submission" date="2019-11" db="EMBL/GenBank/DDBJ databases">
        <authorList>
            <person name="Liu Y."/>
            <person name="Hou J."/>
            <person name="Li T.-Q."/>
            <person name="Guan C.-H."/>
            <person name="Wu X."/>
            <person name="Wu H.-Z."/>
            <person name="Ling F."/>
            <person name="Zhang R."/>
            <person name="Shi X.-G."/>
            <person name="Ren J.-P."/>
            <person name="Chen E.-F."/>
            <person name="Sun J.-M."/>
        </authorList>
    </citation>
    <scope>NUCLEOTIDE SEQUENCE</scope>
    <source>
        <strain evidence="2">Adult_tree_wgs_1</strain>
        <tissue evidence="2">Leaves</tissue>
    </source>
</reference>